<dbReference type="EMBL" id="FQUL01000022">
    <property type="protein sequence ID" value="SHE76620.1"/>
    <property type="molecule type" value="Genomic_DNA"/>
</dbReference>
<dbReference type="PANTHER" id="PTHR43798:SF5">
    <property type="entry name" value="MONOACYLGLYCEROL LIPASE ABHD6"/>
    <property type="match status" value="1"/>
</dbReference>
<evidence type="ECO:0000313" key="2">
    <source>
        <dbReference type="EMBL" id="SHE76620.1"/>
    </source>
</evidence>
<dbReference type="PANTHER" id="PTHR43798">
    <property type="entry name" value="MONOACYLGLYCEROL LIPASE"/>
    <property type="match status" value="1"/>
</dbReference>
<organism evidence="2 3">
    <name type="scientific">Ferrithrix thermotolerans DSM 19514</name>
    <dbReference type="NCBI Taxonomy" id="1121881"/>
    <lineage>
        <taxon>Bacteria</taxon>
        <taxon>Bacillati</taxon>
        <taxon>Actinomycetota</taxon>
        <taxon>Acidimicrobiia</taxon>
        <taxon>Acidimicrobiales</taxon>
        <taxon>Acidimicrobiaceae</taxon>
        <taxon>Ferrithrix</taxon>
    </lineage>
</organism>
<evidence type="ECO:0000259" key="1">
    <source>
        <dbReference type="Pfam" id="PF12697"/>
    </source>
</evidence>
<dbReference type="AlphaFoldDB" id="A0A1M4W640"/>
<name>A0A1M4W640_9ACTN</name>
<evidence type="ECO:0000313" key="3">
    <source>
        <dbReference type="Proteomes" id="UP000184295"/>
    </source>
</evidence>
<protein>
    <submittedName>
        <fullName evidence="2">Pimeloyl-ACP methyl ester carboxylesterase</fullName>
    </submittedName>
</protein>
<keyword evidence="3" id="KW-1185">Reference proteome</keyword>
<accession>A0A1M4W640</accession>
<dbReference type="Proteomes" id="UP000184295">
    <property type="component" value="Unassembled WGS sequence"/>
</dbReference>
<proteinExistence type="predicted"/>
<dbReference type="OrthoDB" id="63519at2"/>
<dbReference type="InterPro" id="IPR050266">
    <property type="entry name" value="AB_hydrolase_sf"/>
</dbReference>
<feature type="domain" description="AB hydrolase-1" evidence="1">
    <location>
        <begin position="45"/>
        <end position="288"/>
    </location>
</feature>
<dbReference type="GO" id="GO:0016020">
    <property type="term" value="C:membrane"/>
    <property type="evidence" value="ECO:0007669"/>
    <property type="project" value="TreeGrafter"/>
</dbReference>
<dbReference type="STRING" id="1121881.SAMN02745225_01561"/>
<dbReference type="Pfam" id="PF12697">
    <property type="entry name" value="Abhydrolase_6"/>
    <property type="match status" value="1"/>
</dbReference>
<dbReference type="GO" id="GO:0047372">
    <property type="term" value="F:monoacylglycerol lipase activity"/>
    <property type="evidence" value="ECO:0007669"/>
    <property type="project" value="TreeGrafter"/>
</dbReference>
<sequence length="307" mass="33521">MSSEKNHRLNLMDTCKPISTLVAQDGSEIPIYLLSSGSERQRAMIVLHATGFSGCTYRELAKSLGSTWDVYAIDFRGHGLSKAYADESFEWSHFASDVKEATGFLESMGYQHIDIFGHSMGGAAAILSLESNNPAADTVFLFEPIIIDNRGIDAVADEDSPLAKAAARRRSTFSSFEEAYTNFISKEPMARFSKSVVADYVTSGFDQLSDGTVSLRCKREIEARIYTLGGVHRAYESLSLIDNRVFVLYGASTDTFDGNHFQDLATQLVNGTAVEVRGVGHFGPMTHPSLVGSLISKLGAARNFRAL</sequence>
<dbReference type="SUPFAM" id="SSF53474">
    <property type="entry name" value="alpha/beta-Hydrolases"/>
    <property type="match status" value="1"/>
</dbReference>
<dbReference type="Gene3D" id="3.40.50.1820">
    <property type="entry name" value="alpha/beta hydrolase"/>
    <property type="match status" value="1"/>
</dbReference>
<dbReference type="RefSeq" id="WP_072790955.1">
    <property type="nucleotide sequence ID" value="NZ_FQUL01000022.1"/>
</dbReference>
<reference evidence="3" key="1">
    <citation type="submission" date="2016-11" db="EMBL/GenBank/DDBJ databases">
        <authorList>
            <person name="Varghese N."/>
            <person name="Submissions S."/>
        </authorList>
    </citation>
    <scope>NUCLEOTIDE SEQUENCE [LARGE SCALE GENOMIC DNA]</scope>
    <source>
        <strain evidence="3">DSM 19514</strain>
    </source>
</reference>
<dbReference type="GO" id="GO:0046464">
    <property type="term" value="P:acylglycerol catabolic process"/>
    <property type="evidence" value="ECO:0007669"/>
    <property type="project" value="TreeGrafter"/>
</dbReference>
<dbReference type="InterPro" id="IPR000073">
    <property type="entry name" value="AB_hydrolase_1"/>
</dbReference>
<dbReference type="InterPro" id="IPR029058">
    <property type="entry name" value="AB_hydrolase_fold"/>
</dbReference>
<gene>
    <name evidence="2" type="ORF">SAMN02745225_01561</name>
</gene>